<dbReference type="RefSeq" id="WP_079602939.1">
    <property type="nucleotide sequence ID" value="NZ_LT670817.1"/>
</dbReference>
<evidence type="ECO:0000313" key="7">
    <source>
        <dbReference type="Proteomes" id="UP000189796"/>
    </source>
</evidence>
<keyword evidence="2" id="KW-0238">DNA-binding</keyword>
<dbReference type="PROSITE" id="PS50043">
    <property type="entry name" value="HTH_LUXR_2"/>
    <property type="match status" value="1"/>
</dbReference>
<evidence type="ECO:0000256" key="3">
    <source>
        <dbReference type="PROSITE-ProRule" id="PRU00169"/>
    </source>
</evidence>
<dbReference type="PANTHER" id="PTHR45566:SF2">
    <property type="entry name" value="NARL SUBFAMILY"/>
    <property type="match status" value="1"/>
</dbReference>
<reference evidence="6 7" key="1">
    <citation type="submission" date="2016-11" db="EMBL/GenBank/DDBJ databases">
        <authorList>
            <person name="Jaros S."/>
            <person name="Januszkiewicz K."/>
            <person name="Wedrychowicz H."/>
        </authorList>
    </citation>
    <scope>NUCLEOTIDE SEQUENCE [LARGE SCALE GENOMIC DNA]</scope>
    <source>
        <strain evidence="6 7">GAS138</strain>
    </source>
</reference>
<dbReference type="Proteomes" id="UP000189796">
    <property type="component" value="Chromosome I"/>
</dbReference>
<sequence length="219" mass="23774">METLSEQATIAIVDDHPIYRQGLAAVFRAERRFKVVAEGVSSADALDIAKAHRPNIIILDLGIPGDSLETLKQLCVEFPGTHCVILTACDDPQTGIAALNAGAHGYILKGVSASELKAAIWAVFKNESSFVSPEFAARLLSAVQQKEVGSINVNLSHRELQIIAEVENGATNRMVAEKLRISEKTVKHYMSSIMQKCGATNRVSAVMAFQRMRQSGQQV</sequence>
<dbReference type="SMART" id="SM00448">
    <property type="entry name" value="REC"/>
    <property type="match status" value="1"/>
</dbReference>
<dbReference type="SUPFAM" id="SSF52172">
    <property type="entry name" value="CheY-like"/>
    <property type="match status" value="1"/>
</dbReference>
<dbReference type="InterPro" id="IPR000792">
    <property type="entry name" value="Tscrpt_reg_LuxR_C"/>
</dbReference>
<evidence type="ECO:0000256" key="1">
    <source>
        <dbReference type="ARBA" id="ARBA00022553"/>
    </source>
</evidence>
<dbReference type="GO" id="GO:0003677">
    <property type="term" value="F:DNA binding"/>
    <property type="evidence" value="ECO:0007669"/>
    <property type="project" value="UniProtKB-KW"/>
</dbReference>
<dbReference type="InterPro" id="IPR051015">
    <property type="entry name" value="EvgA-like"/>
</dbReference>
<dbReference type="Pfam" id="PF00196">
    <property type="entry name" value="GerE"/>
    <property type="match status" value="1"/>
</dbReference>
<dbReference type="EMBL" id="LT670817">
    <property type="protein sequence ID" value="SHH21081.1"/>
    <property type="molecule type" value="Genomic_DNA"/>
</dbReference>
<dbReference type="PANTHER" id="PTHR45566">
    <property type="entry name" value="HTH-TYPE TRANSCRIPTIONAL REGULATOR YHJB-RELATED"/>
    <property type="match status" value="1"/>
</dbReference>
<dbReference type="InterPro" id="IPR016032">
    <property type="entry name" value="Sig_transdc_resp-reg_C-effctor"/>
</dbReference>
<dbReference type="AlphaFoldDB" id="A0A1M5R4F6"/>
<dbReference type="OrthoDB" id="3678174at2"/>
<dbReference type="CDD" id="cd17535">
    <property type="entry name" value="REC_NarL-like"/>
    <property type="match status" value="1"/>
</dbReference>
<evidence type="ECO:0000256" key="2">
    <source>
        <dbReference type="ARBA" id="ARBA00023125"/>
    </source>
</evidence>
<proteinExistence type="predicted"/>
<feature type="modified residue" description="4-aspartylphosphate" evidence="3">
    <location>
        <position position="60"/>
    </location>
</feature>
<dbReference type="InterPro" id="IPR001789">
    <property type="entry name" value="Sig_transdc_resp-reg_receiver"/>
</dbReference>
<dbReference type="PROSITE" id="PS00622">
    <property type="entry name" value="HTH_LUXR_1"/>
    <property type="match status" value="1"/>
</dbReference>
<accession>A0A1M5R4F6</accession>
<dbReference type="Gene3D" id="3.40.50.2300">
    <property type="match status" value="1"/>
</dbReference>
<organism evidence="6 7">
    <name type="scientific">Bradyrhizobium erythrophlei</name>
    <dbReference type="NCBI Taxonomy" id="1437360"/>
    <lineage>
        <taxon>Bacteria</taxon>
        <taxon>Pseudomonadati</taxon>
        <taxon>Pseudomonadota</taxon>
        <taxon>Alphaproteobacteria</taxon>
        <taxon>Hyphomicrobiales</taxon>
        <taxon>Nitrobacteraceae</taxon>
        <taxon>Bradyrhizobium</taxon>
    </lineage>
</organism>
<name>A0A1M5R4F6_9BRAD</name>
<evidence type="ECO:0000313" key="6">
    <source>
        <dbReference type="EMBL" id="SHH21081.1"/>
    </source>
</evidence>
<feature type="domain" description="HTH luxR-type" evidence="4">
    <location>
        <begin position="148"/>
        <end position="213"/>
    </location>
</feature>
<protein>
    <submittedName>
        <fullName evidence="6">Two component transcriptional regulator, LuxR family</fullName>
    </submittedName>
</protein>
<evidence type="ECO:0000259" key="4">
    <source>
        <dbReference type="PROSITE" id="PS50043"/>
    </source>
</evidence>
<dbReference type="SUPFAM" id="SSF46894">
    <property type="entry name" value="C-terminal effector domain of the bipartite response regulators"/>
    <property type="match status" value="1"/>
</dbReference>
<dbReference type="PRINTS" id="PR00038">
    <property type="entry name" value="HTHLUXR"/>
</dbReference>
<dbReference type="GO" id="GO:0006355">
    <property type="term" value="P:regulation of DNA-templated transcription"/>
    <property type="evidence" value="ECO:0007669"/>
    <property type="project" value="InterPro"/>
</dbReference>
<dbReference type="InterPro" id="IPR011006">
    <property type="entry name" value="CheY-like_superfamily"/>
</dbReference>
<dbReference type="PROSITE" id="PS50110">
    <property type="entry name" value="RESPONSE_REGULATORY"/>
    <property type="match status" value="1"/>
</dbReference>
<dbReference type="Pfam" id="PF00072">
    <property type="entry name" value="Response_reg"/>
    <property type="match status" value="1"/>
</dbReference>
<gene>
    <name evidence="6" type="ORF">SAMN05443248_4075</name>
</gene>
<dbReference type="InterPro" id="IPR058245">
    <property type="entry name" value="NreC/VraR/RcsB-like_REC"/>
</dbReference>
<dbReference type="SMART" id="SM00421">
    <property type="entry name" value="HTH_LUXR"/>
    <property type="match status" value="1"/>
</dbReference>
<keyword evidence="1 3" id="KW-0597">Phosphoprotein</keyword>
<evidence type="ECO:0000259" key="5">
    <source>
        <dbReference type="PROSITE" id="PS50110"/>
    </source>
</evidence>
<feature type="domain" description="Response regulatory" evidence="5">
    <location>
        <begin position="9"/>
        <end position="124"/>
    </location>
</feature>
<dbReference type="CDD" id="cd06170">
    <property type="entry name" value="LuxR_C_like"/>
    <property type="match status" value="1"/>
</dbReference>
<dbReference type="GO" id="GO:0000160">
    <property type="term" value="P:phosphorelay signal transduction system"/>
    <property type="evidence" value="ECO:0007669"/>
    <property type="project" value="InterPro"/>
</dbReference>